<organism evidence="3 4">
    <name type="scientific">Streptomyces dysideae</name>
    <dbReference type="NCBI Taxonomy" id="909626"/>
    <lineage>
        <taxon>Bacteria</taxon>
        <taxon>Bacillati</taxon>
        <taxon>Actinomycetota</taxon>
        <taxon>Actinomycetes</taxon>
        <taxon>Kitasatosporales</taxon>
        <taxon>Streptomycetaceae</taxon>
        <taxon>Streptomyces</taxon>
    </lineage>
</organism>
<feature type="region of interest" description="Disordered" evidence="2">
    <location>
        <begin position="696"/>
        <end position="733"/>
    </location>
</feature>
<dbReference type="Proteomes" id="UP000053260">
    <property type="component" value="Unassembled WGS sequence"/>
</dbReference>
<keyword evidence="4" id="KW-1185">Reference proteome</keyword>
<name>A0A101UPY3_9ACTN</name>
<evidence type="ECO:0000256" key="1">
    <source>
        <dbReference type="SAM" id="Coils"/>
    </source>
</evidence>
<accession>A0A101UPY3</accession>
<dbReference type="EMBL" id="LMXB01000134">
    <property type="protein sequence ID" value="KUO14724.1"/>
    <property type="molecule type" value="Genomic_DNA"/>
</dbReference>
<sequence>MIAYEQLYHLDVDGIKSAVDSWSEYIRRYDAMDEAYDAQVVKNFDQAGWTSLDGTALYARTQVVMANQEFTDAVTEGKGIRTVLQDAYDELRKYKNDLHQLTEDAKKDNITISATGEVSLTNPDPDGDKPFIPTGPLMPDGPSVNQLKVEFWAAKIAVVLAAADNADISASHALRRNTGKGGDEGFNDKTVKSVDQDESQRASRLLKKYEKGEKLSPAELNELERLMSHNEKDPEFSRMVVDSLGPETTLRLAQDLEASTSAGGGDTEKYRNIQNALANNIATANKDKEFSEQWRRDMAALGTKRPDGEPAGPYGYQTLSKLLQEGDTEGYPAHMVHGLTDDMIAAEKKNPDIWNISDSVYSGDDAEKKAVVDPVDNMLGIMSDHPRAATDYLDPKGGNDRLKYLLDDRDWPATEVSERSHKDELELDRHEEDATNSRTGFGLALEAATTGATPGDERIDFNGHTAAEARVMQATIERLDDYGKGGGDSTIPENMQKPLARALSDYTEDTHAIIAGDHKGYGNEQDGTKDAWTDENGRSHIGVQERSVIRVLRGVSDDPENFNQIYETERVYAAEVMGRASEEPGNANENWEVPARDVGTVMGAYNAIGSDVILDDRDERKQWADDAAKQRYHMGGMPLTLIPQVGDTAQRILDQATYDWSKDIKNEADAKANSQNAEDQAKGMAGTRDIIDAWARDRDYDEDDNAMRQVKQEAEQSYKTSRNSTHTILGHSS</sequence>
<evidence type="ECO:0000256" key="2">
    <source>
        <dbReference type="SAM" id="MobiDB-lite"/>
    </source>
</evidence>
<feature type="region of interest" description="Disordered" evidence="2">
    <location>
        <begin position="175"/>
        <end position="199"/>
    </location>
</feature>
<dbReference type="OrthoDB" id="3543532at2"/>
<gene>
    <name evidence="3" type="ORF">AQJ91_45325</name>
</gene>
<reference evidence="3 4" key="1">
    <citation type="submission" date="2015-10" db="EMBL/GenBank/DDBJ databases">
        <title>Draft genome sequence of Streptomyces sp. RV15, isolated from a marine sponge.</title>
        <authorList>
            <person name="Ruckert C."/>
            <person name="Abdelmohsen U.R."/>
            <person name="Winkler A."/>
            <person name="Hentschel U."/>
            <person name="Kalinowski J."/>
            <person name="Kampfer P."/>
            <person name="Glaeser S."/>
        </authorList>
    </citation>
    <scope>NUCLEOTIDE SEQUENCE [LARGE SCALE GENOMIC DNA]</scope>
    <source>
        <strain evidence="3 4">RV15</strain>
    </source>
</reference>
<comment type="caution">
    <text evidence="3">The sequence shown here is derived from an EMBL/GenBank/DDBJ whole genome shotgun (WGS) entry which is preliminary data.</text>
</comment>
<proteinExistence type="predicted"/>
<dbReference type="AlphaFoldDB" id="A0A101UPY3"/>
<protein>
    <recommendedName>
        <fullName evidence="5">AG2 protein</fullName>
    </recommendedName>
</protein>
<dbReference type="RefSeq" id="WP_067035229.1">
    <property type="nucleotide sequence ID" value="NZ_KQ949130.1"/>
</dbReference>
<feature type="compositionally biased region" description="Basic and acidic residues" evidence="2">
    <location>
        <begin position="181"/>
        <end position="199"/>
    </location>
</feature>
<keyword evidence="1" id="KW-0175">Coiled coil</keyword>
<evidence type="ECO:0000313" key="4">
    <source>
        <dbReference type="Proteomes" id="UP000053260"/>
    </source>
</evidence>
<feature type="region of interest" description="Disordered" evidence="2">
    <location>
        <begin position="669"/>
        <end position="688"/>
    </location>
</feature>
<feature type="region of interest" description="Disordered" evidence="2">
    <location>
        <begin position="415"/>
        <end position="436"/>
    </location>
</feature>
<feature type="coiled-coil region" evidence="1">
    <location>
        <begin position="84"/>
        <end position="111"/>
    </location>
</feature>
<evidence type="ECO:0008006" key="5">
    <source>
        <dbReference type="Google" id="ProtNLM"/>
    </source>
</evidence>
<feature type="compositionally biased region" description="Polar residues" evidence="2">
    <location>
        <begin position="717"/>
        <end position="733"/>
    </location>
</feature>
<feature type="compositionally biased region" description="Basic and acidic residues" evidence="2">
    <location>
        <begin position="415"/>
        <end position="435"/>
    </location>
</feature>
<evidence type="ECO:0000313" key="3">
    <source>
        <dbReference type="EMBL" id="KUO14724.1"/>
    </source>
</evidence>
<dbReference type="STRING" id="909626.AQJ91_45325"/>